<feature type="compositionally biased region" description="Basic and acidic residues" evidence="1">
    <location>
        <begin position="587"/>
        <end position="599"/>
    </location>
</feature>
<dbReference type="InParanoid" id="A0A3N4KEF0"/>
<reference evidence="2 3" key="1">
    <citation type="journal article" date="2018" name="Nat. Ecol. Evol.">
        <title>Pezizomycetes genomes reveal the molecular basis of ectomycorrhizal truffle lifestyle.</title>
        <authorList>
            <person name="Murat C."/>
            <person name="Payen T."/>
            <person name="Noel B."/>
            <person name="Kuo A."/>
            <person name="Morin E."/>
            <person name="Chen J."/>
            <person name="Kohler A."/>
            <person name="Krizsan K."/>
            <person name="Balestrini R."/>
            <person name="Da Silva C."/>
            <person name="Montanini B."/>
            <person name="Hainaut M."/>
            <person name="Levati E."/>
            <person name="Barry K.W."/>
            <person name="Belfiori B."/>
            <person name="Cichocki N."/>
            <person name="Clum A."/>
            <person name="Dockter R.B."/>
            <person name="Fauchery L."/>
            <person name="Guy J."/>
            <person name="Iotti M."/>
            <person name="Le Tacon F."/>
            <person name="Lindquist E.A."/>
            <person name="Lipzen A."/>
            <person name="Malagnac F."/>
            <person name="Mello A."/>
            <person name="Molinier V."/>
            <person name="Miyauchi S."/>
            <person name="Poulain J."/>
            <person name="Riccioni C."/>
            <person name="Rubini A."/>
            <person name="Sitrit Y."/>
            <person name="Splivallo R."/>
            <person name="Traeger S."/>
            <person name="Wang M."/>
            <person name="Zifcakova L."/>
            <person name="Wipf D."/>
            <person name="Zambonelli A."/>
            <person name="Paolocci F."/>
            <person name="Nowrousian M."/>
            <person name="Ottonello S."/>
            <person name="Baldrian P."/>
            <person name="Spatafora J.W."/>
            <person name="Henrissat B."/>
            <person name="Nagy L.G."/>
            <person name="Aury J.M."/>
            <person name="Wincker P."/>
            <person name="Grigoriev I.V."/>
            <person name="Bonfante P."/>
            <person name="Martin F.M."/>
        </authorList>
    </citation>
    <scope>NUCLEOTIDE SEQUENCE [LARGE SCALE GENOMIC DNA]</scope>
    <source>
        <strain evidence="2 3">CCBAS932</strain>
    </source>
</reference>
<organism evidence="2 3">
    <name type="scientific">Morchella conica CCBAS932</name>
    <dbReference type="NCBI Taxonomy" id="1392247"/>
    <lineage>
        <taxon>Eukaryota</taxon>
        <taxon>Fungi</taxon>
        <taxon>Dikarya</taxon>
        <taxon>Ascomycota</taxon>
        <taxon>Pezizomycotina</taxon>
        <taxon>Pezizomycetes</taxon>
        <taxon>Pezizales</taxon>
        <taxon>Morchellaceae</taxon>
        <taxon>Morchella</taxon>
    </lineage>
</organism>
<feature type="region of interest" description="Disordered" evidence="1">
    <location>
        <begin position="547"/>
        <end position="635"/>
    </location>
</feature>
<feature type="compositionally biased region" description="Basic residues" evidence="1">
    <location>
        <begin position="480"/>
        <end position="494"/>
    </location>
</feature>
<protein>
    <submittedName>
        <fullName evidence="2">Uncharacterized protein</fullName>
    </submittedName>
</protein>
<evidence type="ECO:0000256" key="1">
    <source>
        <dbReference type="SAM" id="MobiDB-lite"/>
    </source>
</evidence>
<feature type="region of interest" description="Disordered" evidence="1">
    <location>
        <begin position="649"/>
        <end position="736"/>
    </location>
</feature>
<gene>
    <name evidence="2" type="ORF">P167DRAFT_548633</name>
</gene>
<sequence>MLDSSERSRWGYLDPEDLDSFNKRLLEPKPGHFPASLTVDLQIKMTWMYITFSEIVEYAAARLTTLNKAESQLLEMALHRMKDMVSLITRAWDLQAYGHIWMGHFQGPKAALDRFPQEFYKEILERWCRLRNEVKEDDIQGLRYLDDWMQNFTRRYKNLKTERQCFDVWTAIHDAGDECHKGEVVEAWRSAINEFRRDKVKTGKIEDAIDGIAARLSSDKLVIKDEATKYGWNSKHSFMVEKKRMFIHNSHLMVDLQLRLKMRAHGEQKEFTLSDLEALAKLREDSITAGLAEKALMGLSGNPINIWFDEVMFYLPYERICSGFIFNWILYCTKLDPIEFSIMFCMSFGIVEEDTTDWFTDDTRNKIPLFIAELKSYVKRRRMKKKKGKGAAEKAVPLVSGQSTKGRKKNNEEREELEISSNDEQKERDSISDPGRSDNSASGVRKDEEAKKENYKNVTAEGYVKKPKPSEDTSQTSAALKKKQILSRMMRPRQKINGCLKSLEEDSQSESYDGGSTIASSPPISEKIFNAISKPENSNVVVQKALSEESISKETSPIAEVQNLSPGYEQKENDQSARSGDNNPIGRKGDGDGETREILDLIPVEEVVDPTPVTGDDIRPQSLMGTDSKASETDYASCSKIVDQVEKEIPGASITDTNRDEDISGVSLAHPIDPADELPKDHSKGPEMDYASKVDEQGGTNTPGALVSDTEGDEVSGLSREHPTGSANEAPNNLYDVGTPKSIYGTGMIGGVREPIPSSLEEKDHKNSDPKIIEAKVIKGSEIISGPIDVVEFRELLKGKETDMLPPGQDLIQDDTAENDGMKASSERILLRDTGSVPLNTNDNEREYIGIVAQNPPDPRQREEEYFGYIILSEDNNQLPESSTAPFESQYPLTGREINTSSPLTQELI</sequence>
<keyword evidence="3" id="KW-1185">Reference proteome</keyword>
<dbReference type="OrthoDB" id="5381661at2759"/>
<feature type="region of interest" description="Disordered" evidence="1">
    <location>
        <begin position="384"/>
        <end position="522"/>
    </location>
</feature>
<evidence type="ECO:0000313" key="3">
    <source>
        <dbReference type="Proteomes" id="UP000277580"/>
    </source>
</evidence>
<name>A0A3N4KEF0_9PEZI</name>
<feature type="compositionally biased region" description="Basic and acidic residues" evidence="1">
    <location>
        <begin position="677"/>
        <end position="696"/>
    </location>
</feature>
<dbReference type="Proteomes" id="UP000277580">
    <property type="component" value="Unassembled WGS sequence"/>
</dbReference>
<dbReference type="EMBL" id="ML119158">
    <property type="protein sequence ID" value="RPB08867.1"/>
    <property type="molecule type" value="Genomic_DNA"/>
</dbReference>
<proteinExistence type="predicted"/>
<feature type="compositionally biased region" description="Basic and acidic residues" evidence="1">
    <location>
        <begin position="444"/>
        <end position="455"/>
    </location>
</feature>
<evidence type="ECO:0000313" key="2">
    <source>
        <dbReference type="EMBL" id="RPB08867.1"/>
    </source>
</evidence>
<dbReference type="AlphaFoldDB" id="A0A3N4KEF0"/>
<accession>A0A3N4KEF0</accession>